<dbReference type="InterPro" id="IPR022059">
    <property type="entry name" value="DUF3615"/>
</dbReference>
<proteinExistence type="predicted"/>
<dbReference type="OMA" id="NGCCYCT"/>
<organism evidence="3 4">
    <name type="scientific">Papaver somniferum</name>
    <name type="common">Opium poppy</name>
    <dbReference type="NCBI Taxonomy" id="3469"/>
    <lineage>
        <taxon>Eukaryota</taxon>
        <taxon>Viridiplantae</taxon>
        <taxon>Streptophyta</taxon>
        <taxon>Embryophyta</taxon>
        <taxon>Tracheophyta</taxon>
        <taxon>Spermatophyta</taxon>
        <taxon>Magnoliopsida</taxon>
        <taxon>Ranunculales</taxon>
        <taxon>Papaveraceae</taxon>
        <taxon>Papaveroideae</taxon>
        <taxon>Papaver</taxon>
    </lineage>
</organism>
<evidence type="ECO:0000259" key="2">
    <source>
        <dbReference type="Pfam" id="PF12274"/>
    </source>
</evidence>
<evidence type="ECO:0000313" key="3">
    <source>
        <dbReference type="EMBL" id="RZC53001.1"/>
    </source>
</evidence>
<feature type="domain" description="DUF3615" evidence="2">
    <location>
        <begin position="93"/>
        <end position="188"/>
    </location>
</feature>
<keyword evidence="4" id="KW-1185">Reference proteome</keyword>
<dbReference type="Pfam" id="PF12274">
    <property type="entry name" value="DUF3615"/>
    <property type="match status" value="2"/>
</dbReference>
<dbReference type="PANTHER" id="PTHR34710">
    <property type="entry name" value="OS03G0834100 PROTEIN"/>
    <property type="match status" value="1"/>
</dbReference>
<dbReference type="Gramene" id="RZC53001">
    <property type="protein sequence ID" value="RZC53001"/>
    <property type="gene ID" value="C5167_011857"/>
</dbReference>
<dbReference type="PANTHER" id="PTHR34710:SF20">
    <property type="entry name" value="OS10G0550200 PROTEIN"/>
    <property type="match status" value="1"/>
</dbReference>
<gene>
    <name evidence="3" type="ORF">C5167_011857</name>
</gene>
<name>A0A4Y7IZ73_PAPSO</name>
<dbReference type="Proteomes" id="UP000316621">
    <property type="component" value="Chromosome 3"/>
</dbReference>
<dbReference type="EMBL" id="CM010717">
    <property type="protein sequence ID" value="RZC53001.1"/>
    <property type="molecule type" value="Genomic_DNA"/>
</dbReference>
<protein>
    <recommendedName>
        <fullName evidence="2">DUF3615 domain-containing protein</fullName>
    </recommendedName>
</protein>
<sequence>MWRKWMDLPLNRPTKFHYILLGEALTQRCLEVSRERGREGKTMVVLRSARKREIPSTEVFGWHVPKDLNAKPKKKRKYTFKQACDLVMPYAADAMRFYNNESGEKYELVEPGAMTPVVRRADLLHHVDFTAKKTDVADAPEEMFFAELATTNGVRCVKFCKCMGPIDSISGDKNNGCCYCTWYNVQHPKGGGFSRGGRGGFRDDSGSSSSSNSKSLPLTDASKLSLDGSKHSTDVSDWPNKQVPDVARHYVADAINFYNTISHKKYELVEPGSITSVPLEACILHHVGFTAKKTDVADAPEKMFFAELTTIGGVRAINLCQCMGRRDSISGDKNNGCCYCTLENIQHPEGGGFSRGGQGLFLDD</sequence>
<feature type="region of interest" description="Disordered" evidence="1">
    <location>
        <begin position="194"/>
        <end position="220"/>
    </location>
</feature>
<evidence type="ECO:0000313" key="4">
    <source>
        <dbReference type="Proteomes" id="UP000316621"/>
    </source>
</evidence>
<feature type="domain" description="DUF3615" evidence="2">
    <location>
        <begin position="253"/>
        <end position="348"/>
    </location>
</feature>
<dbReference type="AlphaFoldDB" id="A0A4Y7IZ73"/>
<evidence type="ECO:0000256" key="1">
    <source>
        <dbReference type="SAM" id="MobiDB-lite"/>
    </source>
</evidence>
<reference evidence="3 4" key="1">
    <citation type="journal article" date="2018" name="Science">
        <title>The opium poppy genome and morphinan production.</title>
        <authorList>
            <person name="Guo L."/>
            <person name="Winzer T."/>
            <person name="Yang X."/>
            <person name="Li Y."/>
            <person name="Ning Z."/>
            <person name="He Z."/>
            <person name="Teodor R."/>
            <person name="Lu Y."/>
            <person name="Bowser T.A."/>
            <person name="Graham I.A."/>
            <person name="Ye K."/>
        </authorList>
    </citation>
    <scope>NUCLEOTIDE SEQUENCE [LARGE SCALE GENOMIC DNA]</scope>
    <source>
        <strain evidence="4">cv. HN1</strain>
        <tissue evidence="3">Leaves</tissue>
    </source>
</reference>
<accession>A0A4Y7IZ73</accession>